<organism evidence="3 4">
    <name type="scientific">Elysia chlorotica</name>
    <name type="common">Eastern emerald elysia</name>
    <name type="synonym">Sea slug</name>
    <dbReference type="NCBI Taxonomy" id="188477"/>
    <lineage>
        <taxon>Eukaryota</taxon>
        <taxon>Metazoa</taxon>
        <taxon>Spiralia</taxon>
        <taxon>Lophotrochozoa</taxon>
        <taxon>Mollusca</taxon>
        <taxon>Gastropoda</taxon>
        <taxon>Heterobranchia</taxon>
        <taxon>Euthyneura</taxon>
        <taxon>Panpulmonata</taxon>
        <taxon>Sacoglossa</taxon>
        <taxon>Placobranchoidea</taxon>
        <taxon>Plakobranchidae</taxon>
        <taxon>Elysia</taxon>
    </lineage>
</organism>
<name>A0A433SYM4_ELYCH</name>
<feature type="region of interest" description="Disordered" evidence="1">
    <location>
        <begin position="57"/>
        <end position="89"/>
    </location>
</feature>
<evidence type="ECO:0000313" key="3">
    <source>
        <dbReference type="EMBL" id="RUS74377.1"/>
    </source>
</evidence>
<feature type="signal peptide" evidence="2">
    <location>
        <begin position="1"/>
        <end position="26"/>
    </location>
</feature>
<accession>A0A433SYM4</accession>
<comment type="caution">
    <text evidence="3">The sequence shown here is derived from an EMBL/GenBank/DDBJ whole genome shotgun (WGS) entry which is preliminary data.</text>
</comment>
<evidence type="ECO:0000256" key="1">
    <source>
        <dbReference type="SAM" id="MobiDB-lite"/>
    </source>
</evidence>
<dbReference type="EMBL" id="RQTK01000836">
    <property type="protein sequence ID" value="RUS74377.1"/>
    <property type="molecule type" value="Genomic_DNA"/>
</dbReference>
<feature type="compositionally biased region" description="Low complexity" evidence="1">
    <location>
        <begin position="60"/>
        <end position="80"/>
    </location>
</feature>
<dbReference type="Proteomes" id="UP000271974">
    <property type="component" value="Unassembled WGS sequence"/>
</dbReference>
<feature type="chain" id="PRO_5019496637" description="DUF5666 domain-containing protein" evidence="2">
    <location>
        <begin position="27"/>
        <end position="128"/>
    </location>
</feature>
<evidence type="ECO:0000313" key="4">
    <source>
        <dbReference type="Proteomes" id="UP000271974"/>
    </source>
</evidence>
<evidence type="ECO:0000256" key="2">
    <source>
        <dbReference type="SAM" id="SignalP"/>
    </source>
</evidence>
<sequence length="128" mass="13514">MYTTTGVALFARIFILISLSIYTANAQELGHFNRSVTVDFVKNKIWAEIRPGEKVLAKSSTTSGGPTETTITTTTNITTPKPGVGANNKEVKTQTAAEVESVGRVKVVARETTQGGLGGEGDGRTIGK</sequence>
<keyword evidence="2" id="KW-0732">Signal</keyword>
<protein>
    <recommendedName>
        <fullName evidence="5">DUF5666 domain-containing protein</fullName>
    </recommendedName>
</protein>
<proteinExistence type="predicted"/>
<dbReference type="AlphaFoldDB" id="A0A433SYM4"/>
<reference evidence="3 4" key="1">
    <citation type="submission" date="2019-01" db="EMBL/GenBank/DDBJ databases">
        <title>A draft genome assembly of the solar-powered sea slug Elysia chlorotica.</title>
        <authorList>
            <person name="Cai H."/>
            <person name="Li Q."/>
            <person name="Fang X."/>
            <person name="Li J."/>
            <person name="Curtis N.E."/>
            <person name="Altenburger A."/>
            <person name="Shibata T."/>
            <person name="Feng M."/>
            <person name="Maeda T."/>
            <person name="Schwartz J.A."/>
            <person name="Shigenobu S."/>
            <person name="Lundholm N."/>
            <person name="Nishiyama T."/>
            <person name="Yang H."/>
            <person name="Hasebe M."/>
            <person name="Li S."/>
            <person name="Pierce S.K."/>
            <person name="Wang J."/>
        </authorList>
    </citation>
    <scope>NUCLEOTIDE SEQUENCE [LARGE SCALE GENOMIC DNA]</scope>
    <source>
        <strain evidence="3">EC2010</strain>
        <tissue evidence="3">Whole organism of an adult</tissue>
    </source>
</reference>
<keyword evidence="4" id="KW-1185">Reference proteome</keyword>
<gene>
    <name evidence="3" type="ORF">EGW08_017858</name>
</gene>
<feature type="non-terminal residue" evidence="3">
    <location>
        <position position="128"/>
    </location>
</feature>
<evidence type="ECO:0008006" key="5">
    <source>
        <dbReference type="Google" id="ProtNLM"/>
    </source>
</evidence>